<keyword evidence="2" id="KW-1185">Reference proteome</keyword>
<evidence type="ECO:0000313" key="2">
    <source>
        <dbReference type="Proteomes" id="UP001341281"/>
    </source>
</evidence>
<proteinExistence type="predicted"/>
<evidence type="ECO:0000313" key="1">
    <source>
        <dbReference type="EMBL" id="WVZ67100.1"/>
    </source>
</evidence>
<protein>
    <submittedName>
        <fullName evidence="1">Uncharacterized protein</fullName>
    </submittedName>
</protein>
<dbReference type="EMBL" id="CP144747">
    <property type="protein sequence ID" value="WVZ67100.1"/>
    <property type="molecule type" value="Genomic_DNA"/>
</dbReference>
<accession>A0AAQ3T6M0</accession>
<dbReference type="Proteomes" id="UP001341281">
    <property type="component" value="Chromosome 03"/>
</dbReference>
<organism evidence="1 2">
    <name type="scientific">Paspalum notatum var. saurae</name>
    <dbReference type="NCBI Taxonomy" id="547442"/>
    <lineage>
        <taxon>Eukaryota</taxon>
        <taxon>Viridiplantae</taxon>
        <taxon>Streptophyta</taxon>
        <taxon>Embryophyta</taxon>
        <taxon>Tracheophyta</taxon>
        <taxon>Spermatophyta</taxon>
        <taxon>Magnoliopsida</taxon>
        <taxon>Liliopsida</taxon>
        <taxon>Poales</taxon>
        <taxon>Poaceae</taxon>
        <taxon>PACMAD clade</taxon>
        <taxon>Panicoideae</taxon>
        <taxon>Andropogonodae</taxon>
        <taxon>Paspaleae</taxon>
        <taxon>Paspalinae</taxon>
        <taxon>Paspalum</taxon>
    </lineage>
</organism>
<reference evidence="1 2" key="1">
    <citation type="submission" date="2024-02" db="EMBL/GenBank/DDBJ databases">
        <title>High-quality chromosome-scale genome assembly of Pensacola bahiagrass (Paspalum notatum Flugge var. saurae).</title>
        <authorList>
            <person name="Vega J.M."/>
            <person name="Podio M."/>
            <person name="Orjuela J."/>
            <person name="Siena L.A."/>
            <person name="Pessino S.C."/>
            <person name="Combes M.C."/>
            <person name="Mariac C."/>
            <person name="Albertini E."/>
            <person name="Pupilli F."/>
            <person name="Ortiz J.P.A."/>
            <person name="Leblanc O."/>
        </authorList>
    </citation>
    <scope>NUCLEOTIDE SEQUENCE [LARGE SCALE GENOMIC DNA]</scope>
    <source>
        <strain evidence="1">R1</strain>
        <tissue evidence="1">Leaf</tissue>
    </source>
</reference>
<gene>
    <name evidence="1" type="ORF">U9M48_016231</name>
</gene>
<sequence>MGVHSQSIGRQKDFPIRILKSSSSVSDELVGDDRQTDIRVGKYHLNLIQRRELMNKQFVPKLNSEGVLADSEPLPELANSGLAKDAEDYWCVRSLAPEILRRKMLDPKLLYS</sequence>
<name>A0AAQ3T6M0_PASNO</name>
<dbReference type="AlphaFoldDB" id="A0AAQ3T6M0"/>